<evidence type="ECO:0000256" key="2">
    <source>
        <dbReference type="ARBA" id="ARBA00022448"/>
    </source>
</evidence>
<accession>A0AAU7UCB3</accession>
<dbReference type="AlphaFoldDB" id="A0AAU7UCB3"/>
<evidence type="ECO:0000256" key="4">
    <source>
        <dbReference type="SAM" id="Coils"/>
    </source>
</evidence>
<dbReference type="Gene3D" id="3.30.2320.30">
    <property type="entry name" value="ATP synthase, E subunit, C-terminal"/>
    <property type="match status" value="1"/>
</dbReference>
<evidence type="ECO:0000256" key="1">
    <source>
        <dbReference type="ARBA" id="ARBA00005901"/>
    </source>
</evidence>
<evidence type="ECO:0000256" key="3">
    <source>
        <dbReference type="ARBA" id="ARBA00023065"/>
    </source>
</evidence>
<keyword evidence="3" id="KW-0406">Ion transport</keyword>
<keyword evidence="4" id="KW-0175">Coiled coil</keyword>
<dbReference type="GO" id="GO:0033178">
    <property type="term" value="C:proton-transporting two-sector ATPase complex, catalytic domain"/>
    <property type="evidence" value="ECO:0007669"/>
    <property type="project" value="InterPro"/>
</dbReference>
<proteinExistence type="inferred from homology"/>
<organism evidence="5">
    <name type="scientific">Deinococcus sonorensis KR-87</name>
    <dbReference type="NCBI Taxonomy" id="694439"/>
    <lineage>
        <taxon>Bacteria</taxon>
        <taxon>Thermotogati</taxon>
        <taxon>Deinococcota</taxon>
        <taxon>Deinococci</taxon>
        <taxon>Deinococcales</taxon>
        <taxon>Deinococcaceae</taxon>
        <taxon>Deinococcus</taxon>
    </lineage>
</organism>
<dbReference type="KEGG" id="dsc:ABOD76_20005"/>
<dbReference type="EMBL" id="CP158299">
    <property type="protein sequence ID" value="XBV85679.1"/>
    <property type="molecule type" value="Genomic_DNA"/>
</dbReference>
<dbReference type="Gene3D" id="1.20.5.620">
    <property type="entry name" value="F1F0 ATP synthase subunit B, membrane domain"/>
    <property type="match status" value="1"/>
</dbReference>
<name>A0AAU7UCB3_9DEIO</name>
<keyword evidence="2" id="KW-0813">Transport</keyword>
<sequence length="191" mass="20462">MSLADILESEIQGEIARIQGEARERAEAIRAQARERAEALVESRQRALEMERVSGLTRARSAADLDSNAQRLSAADTLQSRAFQEAEAQLRSIPQHPEYAQILARLIQEAHAALPTAEAIETTPAEMGAVQQALGQLGLPLQVRENPAVVTGVRLVGAGGKTSVQNTLLGRLQAGQGTLSAQVSRLLNEQA</sequence>
<comment type="similarity">
    <text evidence="1">Belongs to the V-ATPase E subunit family.</text>
</comment>
<dbReference type="GO" id="GO:0046961">
    <property type="term" value="F:proton-transporting ATPase activity, rotational mechanism"/>
    <property type="evidence" value="ECO:0007669"/>
    <property type="project" value="InterPro"/>
</dbReference>
<dbReference type="InterPro" id="IPR038495">
    <property type="entry name" value="ATPase_E_C"/>
</dbReference>
<evidence type="ECO:0000313" key="5">
    <source>
        <dbReference type="EMBL" id="XBV85679.1"/>
    </source>
</evidence>
<gene>
    <name evidence="5" type="ORF">ABOD76_20005</name>
</gene>
<dbReference type="SUPFAM" id="SSF160527">
    <property type="entry name" value="V-type ATPase subunit E-like"/>
    <property type="match status" value="1"/>
</dbReference>
<protein>
    <submittedName>
        <fullName evidence="5">V-type ATP synthase subunit E</fullName>
    </submittedName>
</protein>
<dbReference type="Pfam" id="PF01991">
    <property type="entry name" value="vATP-synt_E"/>
    <property type="match status" value="1"/>
</dbReference>
<reference evidence="5" key="1">
    <citation type="submission" date="2024-06" db="EMBL/GenBank/DDBJ databases">
        <title>Draft Genome Sequence of Deinococcus sonorensis Type Strain KR-87, a Biofilm Producing Representative of the Genus Deinococcus.</title>
        <authorList>
            <person name="Boren L.S."/>
            <person name="Grosso R.A."/>
            <person name="Hugenberg-Cox A.N."/>
            <person name="Hill J.T.E."/>
            <person name="Albert C.M."/>
            <person name="Tuohy J.M."/>
        </authorList>
    </citation>
    <scope>NUCLEOTIDE SEQUENCE</scope>
    <source>
        <strain evidence="5">KR-87</strain>
    </source>
</reference>
<dbReference type="RefSeq" id="WP_350243720.1">
    <property type="nucleotide sequence ID" value="NZ_CP158299.1"/>
</dbReference>
<dbReference type="InterPro" id="IPR002842">
    <property type="entry name" value="ATPase_V1_Esu"/>
</dbReference>
<feature type="coiled-coil region" evidence="4">
    <location>
        <begin position="23"/>
        <end position="50"/>
    </location>
</feature>